<comment type="caution">
    <text evidence="2">The sequence shown here is derived from an EMBL/GenBank/DDBJ whole genome shotgun (WGS) entry which is preliminary data.</text>
</comment>
<dbReference type="GO" id="GO:0042602">
    <property type="term" value="F:riboflavin reductase (NADPH) activity"/>
    <property type="evidence" value="ECO:0007669"/>
    <property type="project" value="UniProtKB-EC"/>
</dbReference>
<dbReference type="InterPro" id="IPR036291">
    <property type="entry name" value="NAD(P)-bd_dom_sf"/>
</dbReference>
<organism evidence="2 3">
    <name type="scientific">Actinokineospora spheciospongiae</name>
    <dbReference type="NCBI Taxonomy" id="909613"/>
    <lineage>
        <taxon>Bacteria</taxon>
        <taxon>Bacillati</taxon>
        <taxon>Actinomycetota</taxon>
        <taxon>Actinomycetes</taxon>
        <taxon>Pseudonocardiales</taxon>
        <taxon>Pseudonocardiaceae</taxon>
        <taxon>Actinokineospora</taxon>
    </lineage>
</organism>
<dbReference type="RefSeq" id="WP_035280224.1">
    <property type="nucleotide sequence ID" value="NZ_AYXG01000060.1"/>
</dbReference>
<gene>
    <name evidence="2" type="ORF">UO65_1677</name>
</gene>
<accession>W7J1P3</accession>
<proteinExistence type="predicted"/>
<sequence>MELAVFGASGPTGLLLTRRALDAGHRVTAVTRRPADFPLTAPGLTTAGGDVRDPDAVRAAIAGSDAVVSTIGVPYSRKPITVYSAGITTITRAMADLGVRRLVCVSSRAVDPTPAPGDGPFERRVVDPLLRLAGRTLYTDMLRMEDAVRATDLEWTVLRPNGLFDTTTTSDYLVSPTLPAGRFTARPDLADALLREAEHSHHPCRTAWVVTTTGVPTTRQIIAREAFGIGK</sequence>
<dbReference type="OrthoDB" id="3763081at2"/>
<evidence type="ECO:0000313" key="3">
    <source>
        <dbReference type="Proteomes" id="UP000019277"/>
    </source>
</evidence>
<feature type="domain" description="NAD(P)-binding" evidence="1">
    <location>
        <begin position="7"/>
        <end position="198"/>
    </location>
</feature>
<dbReference type="InterPro" id="IPR051606">
    <property type="entry name" value="Polyketide_Oxido-like"/>
</dbReference>
<dbReference type="GO" id="GO:0004074">
    <property type="term" value="F:biliverdin reductase [NAD(P)H] activity"/>
    <property type="evidence" value="ECO:0007669"/>
    <property type="project" value="TreeGrafter"/>
</dbReference>
<dbReference type="Gene3D" id="3.40.50.720">
    <property type="entry name" value="NAD(P)-binding Rossmann-like Domain"/>
    <property type="match status" value="1"/>
</dbReference>
<evidence type="ECO:0000259" key="1">
    <source>
        <dbReference type="Pfam" id="PF13460"/>
    </source>
</evidence>
<protein>
    <submittedName>
        <fullName evidence="2">Flavin reductase</fullName>
        <ecNumber evidence="2">1.5.1.30</ecNumber>
    </submittedName>
</protein>
<reference evidence="2 3" key="1">
    <citation type="journal article" date="2014" name="Genome Announc.">
        <title>Draft Genome Sequence of the Antitrypanosomally Active Sponge-Associated Bacterium Actinokineospora sp. Strain EG49.</title>
        <authorList>
            <person name="Harjes J."/>
            <person name="Ryu T."/>
            <person name="Abdelmohsen U.R."/>
            <person name="Moitinho-Silva L."/>
            <person name="Horn H."/>
            <person name="Ravasi T."/>
            <person name="Hentschel U."/>
        </authorList>
    </citation>
    <scope>NUCLEOTIDE SEQUENCE [LARGE SCALE GENOMIC DNA]</scope>
    <source>
        <strain evidence="2 3">EG49</strain>
    </source>
</reference>
<dbReference type="SUPFAM" id="SSF51735">
    <property type="entry name" value="NAD(P)-binding Rossmann-fold domains"/>
    <property type="match status" value="1"/>
</dbReference>
<dbReference type="EC" id="1.5.1.30" evidence="2"/>
<dbReference type="PANTHER" id="PTHR43355:SF2">
    <property type="entry name" value="FLAVIN REDUCTASE (NADPH)"/>
    <property type="match status" value="1"/>
</dbReference>
<dbReference type="Proteomes" id="UP000019277">
    <property type="component" value="Unassembled WGS sequence"/>
</dbReference>
<dbReference type="PANTHER" id="PTHR43355">
    <property type="entry name" value="FLAVIN REDUCTASE (NADPH)"/>
    <property type="match status" value="1"/>
</dbReference>
<dbReference type="STRING" id="909613.UO65_1677"/>
<name>W7J1P3_9PSEU</name>
<keyword evidence="2" id="KW-0560">Oxidoreductase</keyword>
<dbReference type="AlphaFoldDB" id="W7J1P3"/>
<keyword evidence="3" id="KW-1185">Reference proteome</keyword>
<dbReference type="EMBL" id="AYXG01000060">
    <property type="protein sequence ID" value="EWC62967.1"/>
    <property type="molecule type" value="Genomic_DNA"/>
</dbReference>
<dbReference type="Pfam" id="PF13460">
    <property type="entry name" value="NAD_binding_10"/>
    <property type="match status" value="1"/>
</dbReference>
<dbReference type="InterPro" id="IPR016040">
    <property type="entry name" value="NAD(P)-bd_dom"/>
</dbReference>
<dbReference type="eggNOG" id="COG0702">
    <property type="taxonomic scope" value="Bacteria"/>
</dbReference>
<evidence type="ECO:0000313" key="2">
    <source>
        <dbReference type="EMBL" id="EWC62967.1"/>
    </source>
</evidence>